<evidence type="ECO:0000313" key="3">
    <source>
        <dbReference type="Proteomes" id="UP000053060"/>
    </source>
</evidence>
<sequence length="103" mass="11670">MRKSSMANIERSKGKSGDGGNLPARRFTEDVELYMDILDHDDETEDYEAIATARSMRRGMNLAQQGLERAGKNEAAQAIVFAHVQAFTENSIARQRRRMMGEY</sequence>
<accession>A0A0V9UNS6</accession>
<dbReference type="AlphaFoldDB" id="A0A0V9UNS6"/>
<gene>
    <name evidence="2" type="ORF">Z045_05605</name>
</gene>
<organism evidence="2 3">
    <name type="scientific">Rhodococcus pyridinivorans KG-16</name>
    <dbReference type="NCBI Taxonomy" id="1441730"/>
    <lineage>
        <taxon>Bacteria</taxon>
        <taxon>Bacillati</taxon>
        <taxon>Actinomycetota</taxon>
        <taxon>Actinomycetes</taxon>
        <taxon>Mycobacteriales</taxon>
        <taxon>Nocardiaceae</taxon>
        <taxon>Rhodococcus</taxon>
    </lineage>
</organism>
<dbReference type="Proteomes" id="UP000053060">
    <property type="component" value="Unassembled WGS sequence"/>
</dbReference>
<dbReference type="EMBL" id="AZXY01000002">
    <property type="protein sequence ID" value="KSZ59647.1"/>
    <property type="molecule type" value="Genomic_DNA"/>
</dbReference>
<reference evidence="2 3" key="2">
    <citation type="journal article" date="2016" name="Genome Announc.">
        <title>Draft Genome Sequence of a Versatile Hydrocarbon-Degrading Bacterium, Rhodococcus pyridinivorans Strain KG-16, Collected from Oil Fields in India.</title>
        <authorList>
            <person name="Aggarwal R.K."/>
            <person name="Dawar C."/>
            <person name="Phanindranath R."/>
            <person name="Mutnuri L."/>
            <person name="Dayal A.M."/>
        </authorList>
    </citation>
    <scope>NUCLEOTIDE SEQUENCE [LARGE SCALE GENOMIC DNA]</scope>
    <source>
        <strain evidence="2 3">KG-16</strain>
    </source>
</reference>
<comment type="caution">
    <text evidence="2">The sequence shown here is derived from an EMBL/GenBank/DDBJ whole genome shotgun (WGS) entry which is preliminary data.</text>
</comment>
<proteinExistence type="predicted"/>
<reference evidence="3" key="1">
    <citation type="submission" date="2015-01" db="EMBL/GenBank/DDBJ databases">
        <title>Draft genome sequence of Rhodococcus pyridinivorans strain KG-16, a hydrocarbon-degrading bacterium.</title>
        <authorList>
            <person name="Aggarwal R.K."/>
            <person name="Dawar C."/>
        </authorList>
    </citation>
    <scope>NUCLEOTIDE SEQUENCE [LARGE SCALE GENOMIC DNA]</scope>
    <source>
        <strain evidence="3">KG-16</strain>
    </source>
</reference>
<dbReference type="PATRIC" id="fig|1441730.3.peg.1171"/>
<evidence type="ECO:0000313" key="2">
    <source>
        <dbReference type="EMBL" id="KSZ59647.1"/>
    </source>
</evidence>
<feature type="region of interest" description="Disordered" evidence="1">
    <location>
        <begin position="1"/>
        <end position="24"/>
    </location>
</feature>
<evidence type="ECO:0000256" key="1">
    <source>
        <dbReference type="SAM" id="MobiDB-lite"/>
    </source>
</evidence>
<name>A0A0V9UNS6_9NOCA</name>
<protein>
    <submittedName>
        <fullName evidence="2">Uncharacterized protein</fullName>
    </submittedName>
</protein>